<dbReference type="SMART" id="SM00671">
    <property type="entry name" value="SEL1"/>
    <property type="match status" value="4"/>
</dbReference>
<evidence type="ECO:0000313" key="4">
    <source>
        <dbReference type="Proteomes" id="UP000666562"/>
    </source>
</evidence>
<protein>
    <submittedName>
        <fullName evidence="3">Tetratricopeptide repeat protein</fullName>
    </submittedName>
</protein>
<dbReference type="Proteomes" id="UP000666562">
    <property type="component" value="Unassembled WGS sequence"/>
</dbReference>
<dbReference type="Pfam" id="PF13181">
    <property type="entry name" value="TPR_8"/>
    <property type="match status" value="2"/>
</dbReference>
<keyword evidence="1" id="KW-0802">TPR repeat</keyword>
<dbReference type="SMART" id="SM00028">
    <property type="entry name" value="TPR"/>
    <property type="match status" value="9"/>
</dbReference>
<evidence type="ECO:0000313" key="3">
    <source>
        <dbReference type="EMBL" id="MBO8223068.1"/>
    </source>
</evidence>
<dbReference type="Pfam" id="PF13374">
    <property type="entry name" value="TPR_10"/>
    <property type="match status" value="1"/>
</dbReference>
<dbReference type="InterPro" id="IPR006597">
    <property type="entry name" value="Sel1-like"/>
</dbReference>
<accession>A0A8I2BKY3</accession>
<sequence>MKGFGDNDRTKKKAIEKKISSLQNDKIISDALSLHSRGKIKEALEIYNLLIQNKIYDPRILNNLGSIYSQIKQIDKAILLFEESIKKFPDCIEAYPNLANVLLAKGRSNTAKNILNKAIELNPKYLRSYSIMAGILVGEGNLQKAEFFLKKSLEINPKDINALVNLACVLKDSGNPKQAEKFLKDALKINPSFDFALTNLGAVLNELEKFDEGEQYLRKALSINSSSPMALNNLGNILSNKKNYKEAELCYRKAIEIKLDFSIAYNNLGSLLSKQGNLIEAEKFTQKAIDFNPKFELAYVNLGSIKIDLDKLKEAEELFLSAIEINEKYNYAYSNLFRLYEKTNKISKLKNKIESLNQNENIINEILMFKARISFREKDFITAKKYIGQVSNEWIKNTDHSTNLLFWSFRAFIEEKVKNHDEAFKCFEKSQLNLKYENTNPKIFQDYITTYRKNIDKDAFLAKTKGTKIIKDSPVFLIGFPRSGTTLLDTILRSHPEIDVLEEKPIINSVEQIIKSKFKCSLDKLHHLTSKDLDYLRNHYLKILRDNCDNKNAKILIDKFPFQTVCLPLINLLFPNSKIIFTHRNPYDTVLSCFQQSFEPNNAMANFRSIESASRIYDLTMSIWLDYKEKLKINHITSKYEDLIEDFDKHILKILNFLDVSWDENIKNYRNTAHDRGKINTPSSSQVVQPLYKSSIQKWKNYEKYFKHSNQYLDKWISYFKY</sequence>
<dbReference type="PANTHER" id="PTHR44366">
    <property type="entry name" value="UDP-N-ACETYLGLUCOSAMINE--PEPTIDE N-ACETYLGLUCOSAMINYLTRANSFERASE 110 KDA SUBUNIT"/>
    <property type="match status" value="1"/>
</dbReference>
<feature type="repeat" description="TPR" evidence="1">
    <location>
        <begin position="92"/>
        <end position="125"/>
    </location>
</feature>
<proteinExistence type="predicted"/>
<feature type="repeat" description="TPR" evidence="1">
    <location>
        <begin position="296"/>
        <end position="329"/>
    </location>
</feature>
<dbReference type="InterPro" id="IPR037919">
    <property type="entry name" value="OGT"/>
</dbReference>
<gene>
    <name evidence="3" type="ORF">HA142_06030</name>
</gene>
<dbReference type="AlphaFoldDB" id="A0A8I2BKY3"/>
<reference evidence="3" key="1">
    <citation type="submission" date="2020-03" db="EMBL/GenBank/DDBJ databases">
        <title>Genome differentiation and subclade ecological adaptation of Prochlorococcus HLII clade in the global ocean.</title>
        <authorList>
            <person name="Yan W."/>
            <person name="Fen X."/>
            <person name="Zhang W."/>
        </authorList>
    </citation>
    <scope>NUCLEOTIDE SEQUENCE</scope>
    <source>
        <strain evidence="3">XMU1401</strain>
    </source>
</reference>
<dbReference type="GO" id="GO:0006493">
    <property type="term" value="P:protein O-linked glycosylation"/>
    <property type="evidence" value="ECO:0007669"/>
    <property type="project" value="InterPro"/>
</dbReference>
<dbReference type="Gene3D" id="3.40.50.300">
    <property type="entry name" value="P-loop containing nucleotide triphosphate hydrolases"/>
    <property type="match status" value="1"/>
</dbReference>
<evidence type="ECO:0000256" key="2">
    <source>
        <dbReference type="SAM" id="Coils"/>
    </source>
</evidence>
<dbReference type="Gene3D" id="1.25.40.10">
    <property type="entry name" value="Tetratricopeptide repeat domain"/>
    <property type="match status" value="3"/>
</dbReference>
<dbReference type="InterPro" id="IPR011990">
    <property type="entry name" value="TPR-like_helical_dom_sf"/>
</dbReference>
<feature type="repeat" description="TPR" evidence="1">
    <location>
        <begin position="194"/>
        <end position="227"/>
    </location>
</feature>
<comment type="caution">
    <text evidence="3">The sequence shown here is derived from an EMBL/GenBank/DDBJ whole genome shotgun (WGS) entry which is preliminary data.</text>
</comment>
<feature type="repeat" description="TPR" evidence="1">
    <location>
        <begin position="262"/>
        <end position="295"/>
    </location>
</feature>
<feature type="repeat" description="TPR" evidence="1">
    <location>
        <begin position="58"/>
        <end position="91"/>
    </location>
</feature>
<feature type="repeat" description="TPR" evidence="1">
    <location>
        <begin position="228"/>
        <end position="261"/>
    </location>
</feature>
<dbReference type="Pfam" id="PF00515">
    <property type="entry name" value="TPR_1"/>
    <property type="match status" value="1"/>
</dbReference>
<dbReference type="SUPFAM" id="SSF52540">
    <property type="entry name" value="P-loop containing nucleoside triphosphate hydrolases"/>
    <property type="match status" value="1"/>
</dbReference>
<dbReference type="PANTHER" id="PTHR44366:SF1">
    <property type="entry name" value="UDP-N-ACETYLGLUCOSAMINE--PEPTIDE N-ACETYLGLUCOSAMINYLTRANSFERASE 110 KDA SUBUNIT"/>
    <property type="match status" value="1"/>
</dbReference>
<dbReference type="InterPro" id="IPR027417">
    <property type="entry name" value="P-loop_NTPase"/>
</dbReference>
<name>A0A8I2BKY3_PROMR</name>
<dbReference type="PROSITE" id="PS50005">
    <property type="entry name" value="TPR"/>
    <property type="match status" value="7"/>
</dbReference>
<dbReference type="EMBL" id="JAAORC010000002">
    <property type="protein sequence ID" value="MBO8223068.1"/>
    <property type="molecule type" value="Genomic_DNA"/>
</dbReference>
<dbReference type="RefSeq" id="WP_209044399.1">
    <property type="nucleotide sequence ID" value="NZ_JAAORC010000002.1"/>
</dbReference>
<keyword evidence="2" id="KW-0175">Coiled coil</keyword>
<dbReference type="InterPro" id="IPR019734">
    <property type="entry name" value="TPR_rpt"/>
</dbReference>
<organism evidence="3 4">
    <name type="scientific">Prochlorococcus marinus str. XMU1401</name>
    <dbReference type="NCBI Taxonomy" id="2052594"/>
    <lineage>
        <taxon>Bacteria</taxon>
        <taxon>Bacillati</taxon>
        <taxon>Cyanobacteriota</taxon>
        <taxon>Cyanophyceae</taxon>
        <taxon>Synechococcales</taxon>
        <taxon>Prochlorococcaceae</taxon>
        <taxon>Prochlorococcus</taxon>
    </lineage>
</organism>
<dbReference type="Pfam" id="PF14559">
    <property type="entry name" value="TPR_19"/>
    <property type="match status" value="2"/>
</dbReference>
<dbReference type="GO" id="GO:0097363">
    <property type="term" value="F:protein O-acetylglucosaminyltransferase activity"/>
    <property type="evidence" value="ECO:0007669"/>
    <property type="project" value="TreeGrafter"/>
</dbReference>
<dbReference type="Pfam" id="PF13469">
    <property type="entry name" value="Sulfotransfer_3"/>
    <property type="match status" value="1"/>
</dbReference>
<dbReference type="SUPFAM" id="SSF48452">
    <property type="entry name" value="TPR-like"/>
    <property type="match status" value="2"/>
</dbReference>
<evidence type="ECO:0000256" key="1">
    <source>
        <dbReference type="PROSITE-ProRule" id="PRU00339"/>
    </source>
</evidence>
<feature type="coiled-coil region" evidence="2">
    <location>
        <begin position="339"/>
        <end position="366"/>
    </location>
</feature>
<feature type="repeat" description="TPR" evidence="1">
    <location>
        <begin position="160"/>
        <end position="193"/>
    </location>
</feature>